<feature type="region of interest" description="Disordered" evidence="1">
    <location>
        <begin position="53"/>
        <end position="87"/>
    </location>
</feature>
<dbReference type="InParanoid" id="A0A482XIJ3"/>
<organism evidence="2 3">
    <name type="scientific">Laodelphax striatellus</name>
    <name type="common">Small brown planthopper</name>
    <name type="synonym">Delphax striatella</name>
    <dbReference type="NCBI Taxonomy" id="195883"/>
    <lineage>
        <taxon>Eukaryota</taxon>
        <taxon>Metazoa</taxon>
        <taxon>Ecdysozoa</taxon>
        <taxon>Arthropoda</taxon>
        <taxon>Hexapoda</taxon>
        <taxon>Insecta</taxon>
        <taxon>Pterygota</taxon>
        <taxon>Neoptera</taxon>
        <taxon>Paraneoptera</taxon>
        <taxon>Hemiptera</taxon>
        <taxon>Auchenorrhyncha</taxon>
        <taxon>Fulgoroidea</taxon>
        <taxon>Delphacidae</taxon>
        <taxon>Criomorphinae</taxon>
        <taxon>Laodelphax</taxon>
    </lineage>
</organism>
<keyword evidence="3" id="KW-1185">Reference proteome</keyword>
<dbReference type="Pfam" id="PF15398">
    <property type="entry name" value="DUF4619"/>
    <property type="match status" value="1"/>
</dbReference>
<feature type="compositionally biased region" description="Polar residues" evidence="1">
    <location>
        <begin position="140"/>
        <end position="150"/>
    </location>
</feature>
<evidence type="ECO:0000256" key="1">
    <source>
        <dbReference type="SAM" id="MobiDB-lite"/>
    </source>
</evidence>
<evidence type="ECO:0008006" key="4">
    <source>
        <dbReference type="Google" id="ProtNLM"/>
    </source>
</evidence>
<comment type="caution">
    <text evidence="2">The sequence shown here is derived from an EMBL/GenBank/DDBJ whole genome shotgun (WGS) entry which is preliminary data.</text>
</comment>
<dbReference type="EMBL" id="QKKF02008408">
    <property type="protein sequence ID" value="RZF45736.1"/>
    <property type="molecule type" value="Genomic_DNA"/>
</dbReference>
<dbReference type="SMR" id="A0A482XIJ3"/>
<dbReference type="Proteomes" id="UP000291343">
    <property type="component" value="Unassembled WGS sequence"/>
</dbReference>
<dbReference type="OrthoDB" id="6344011at2759"/>
<gene>
    <name evidence="2" type="ORF">LSTR_LSTR011875</name>
</gene>
<evidence type="ECO:0000313" key="3">
    <source>
        <dbReference type="Proteomes" id="UP000291343"/>
    </source>
</evidence>
<feature type="region of interest" description="Disordered" evidence="1">
    <location>
        <begin position="1"/>
        <end position="38"/>
    </location>
</feature>
<proteinExistence type="predicted"/>
<dbReference type="PANTHER" id="PTHR16065">
    <property type="entry name" value="COILED-COIL DOMAIN CONTAINING 198"/>
    <property type="match status" value="1"/>
</dbReference>
<dbReference type="InterPro" id="IPR029235">
    <property type="entry name" value="FAME"/>
</dbReference>
<feature type="compositionally biased region" description="Polar residues" evidence="1">
    <location>
        <begin position="1"/>
        <end position="12"/>
    </location>
</feature>
<accession>A0A482XIJ3</accession>
<name>A0A482XIJ3_LAOST</name>
<reference evidence="2 3" key="1">
    <citation type="journal article" date="2017" name="Gigascience">
        <title>Genome sequence of the small brown planthopper, Laodelphax striatellus.</title>
        <authorList>
            <person name="Zhu J."/>
            <person name="Jiang F."/>
            <person name="Wang X."/>
            <person name="Yang P."/>
            <person name="Bao Y."/>
            <person name="Zhao W."/>
            <person name="Wang W."/>
            <person name="Lu H."/>
            <person name="Wang Q."/>
            <person name="Cui N."/>
            <person name="Li J."/>
            <person name="Chen X."/>
            <person name="Luo L."/>
            <person name="Yu J."/>
            <person name="Kang L."/>
            <person name="Cui F."/>
        </authorList>
    </citation>
    <scope>NUCLEOTIDE SEQUENCE [LARGE SCALE GENOMIC DNA]</scope>
    <source>
        <strain evidence="2">Lst14</strain>
    </source>
</reference>
<dbReference type="STRING" id="195883.A0A482XIJ3"/>
<feature type="region of interest" description="Disordered" evidence="1">
    <location>
        <begin position="110"/>
        <end position="150"/>
    </location>
</feature>
<sequence length="150" mass="16487">MGCGSSKSTSVTPMGGDQRPIKPPKASKVSPMGSIDDDISISARTSQGLAFEVPLDDDEGGEDGPSLIKKHPPKRLQRLEDQQPTPNLTHQVLDEKLAEAEQRRQQILNQRIQSAKAHQKKKRNLLNNEEDNGNDLLLESMNQEPSTVAL</sequence>
<dbReference type="PANTHER" id="PTHR16065:SF2">
    <property type="entry name" value="COILED-COIL DOMAIN CONTAINING 198"/>
    <property type="match status" value="1"/>
</dbReference>
<protein>
    <recommendedName>
        <fullName evidence="4">Stathmin</fullName>
    </recommendedName>
</protein>
<evidence type="ECO:0000313" key="2">
    <source>
        <dbReference type="EMBL" id="RZF45736.1"/>
    </source>
</evidence>
<dbReference type="AlphaFoldDB" id="A0A482XIJ3"/>